<dbReference type="EMBL" id="BJZS01000098">
    <property type="protein sequence ID" value="GEO96815.1"/>
    <property type="molecule type" value="Genomic_DNA"/>
</dbReference>
<keyword evidence="2" id="KW-1003">Cell membrane</keyword>
<evidence type="ECO:0000313" key="9">
    <source>
        <dbReference type="Proteomes" id="UP000321103"/>
    </source>
</evidence>
<keyword evidence="3 6" id="KW-0812">Transmembrane</keyword>
<gene>
    <name evidence="8" type="ORF">KTU01_29380</name>
</gene>
<feature type="transmembrane region" description="Helical" evidence="6">
    <location>
        <begin position="15"/>
        <end position="35"/>
    </location>
</feature>
<keyword evidence="5 6" id="KW-0472">Membrane</keyword>
<comment type="caution">
    <text evidence="8">The sequence shown here is derived from an EMBL/GenBank/DDBJ whole genome shotgun (WGS) entry which is preliminary data.</text>
</comment>
<reference evidence="8 9" key="1">
    <citation type="submission" date="2019-07" db="EMBL/GenBank/DDBJ databases">
        <title>Whole genome shotgun sequence of Kocuria turfanensis NBRC 107627.</title>
        <authorList>
            <person name="Hosoyama A."/>
            <person name="Uohara A."/>
            <person name="Ohji S."/>
            <person name="Ichikawa N."/>
        </authorList>
    </citation>
    <scope>NUCLEOTIDE SEQUENCE [LARGE SCALE GENOMIC DNA]</scope>
    <source>
        <strain evidence="8 9">NBRC 107627</strain>
    </source>
</reference>
<dbReference type="GO" id="GO:0005886">
    <property type="term" value="C:plasma membrane"/>
    <property type="evidence" value="ECO:0007669"/>
    <property type="project" value="UniProtKB-SubCell"/>
</dbReference>
<feature type="transmembrane region" description="Helical" evidence="6">
    <location>
        <begin position="47"/>
        <end position="67"/>
    </location>
</feature>
<proteinExistence type="predicted"/>
<evidence type="ECO:0000313" key="8">
    <source>
        <dbReference type="EMBL" id="GEO96815.1"/>
    </source>
</evidence>
<evidence type="ECO:0000256" key="1">
    <source>
        <dbReference type="ARBA" id="ARBA00004651"/>
    </source>
</evidence>
<accession>A0A512IGH8</accession>
<evidence type="ECO:0000256" key="6">
    <source>
        <dbReference type="SAM" id="Phobius"/>
    </source>
</evidence>
<dbReference type="Pfam" id="PF13396">
    <property type="entry name" value="PLDc_N"/>
    <property type="match status" value="1"/>
</dbReference>
<organism evidence="8 9">
    <name type="scientific">Kocuria turfanensis</name>
    <dbReference type="NCBI Taxonomy" id="388357"/>
    <lineage>
        <taxon>Bacteria</taxon>
        <taxon>Bacillati</taxon>
        <taxon>Actinomycetota</taxon>
        <taxon>Actinomycetes</taxon>
        <taxon>Micrococcales</taxon>
        <taxon>Micrococcaceae</taxon>
        <taxon>Kocuria</taxon>
    </lineage>
</organism>
<evidence type="ECO:0000259" key="7">
    <source>
        <dbReference type="Pfam" id="PF13396"/>
    </source>
</evidence>
<dbReference type="STRING" id="388357.GCA_001580365_03126"/>
<dbReference type="AlphaFoldDB" id="A0A512IGH8"/>
<dbReference type="Proteomes" id="UP000321103">
    <property type="component" value="Unassembled WGS sequence"/>
</dbReference>
<evidence type="ECO:0000256" key="2">
    <source>
        <dbReference type="ARBA" id="ARBA00022475"/>
    </source>
</evidence>
<sequence length="82" mass="8863">MVAGANPILPTSWELTALLLGGALIALVGVAVISLSRDRYYTPVQRLLWLLVILAAPVLGPILWLAVGRRHTLEQEVRGHDG</sequence>
<comment type="subcellular location">
    <subcellularLocation>
        <location evidence="1">Cell membrane</location>
        <topology evidence="1">Multi-pass membrane protein</topology>
    </subcellularLocation>
</comment>
<protein>
    <recommendedName>
        <fullName evidence="7">Cardiolipin synthase N-terminal domain-containing protein</fullName>
    </recommendedName>
</protein>
<evidence type="ECO:0000256" key="3">
    <source>
        <dbReference type="ARBA" id="ARBA00022692"/>
    </source>
</evidence>
<keyword evidence="9" id="KW-1185">Reference proteome</keyword>
<evidence type="ECO:0000256" key="5">
    <source>
        <dbReference type="ARBA" id="ARBA00023136"/>
    </source>
</evidence>
<name>A0A512IGH8_9MICC</name>
<keyword evidence="4 6" id="KW-1133">Transmembrane helix</keyword>
<feature type="domain" description="Cardiolipin synthase N-terminal" evidence="7">
    <location>
        <begin position="28"/>
        <end position="69"/>
    </location>
</feature>
<evidence type="ECO:0000256" key="4">
    <source>
        <dbReference type="ARBA" id="ARBA00022989"/>
    </source>
</evidence>
<dbReference type="InterPro" id="IPR027379">
    <property type="entry name" value="CLS_N"/>
</dbReference>